<keyword evidence="1" id="KW-0067">ATP-binding</keyword>
<dbReference type="GO" id="GO:0046872">
    <property type="term" value="F:metal ion binding"/>
    <property type="evidence" value="ECO:0007669"/>
    <property type="project" value="InterPro"/>
</dbReference>
<dbReference type="Pfam" id="PF14398">
    <property type="entry name" value="ATPgrasp_YheCD"/>
    <property type="match status" value="1"/>
</dbReference>
<gene>
    <name evidence="3" type="ORF">AS180_06375</name>
</gene>
<dbReference type="RefSeq" id="WP_062686560.1">
    <property type="nucleotide sequence ID" value="NZ_KQ758635.1"/>
</dbReference>
<dbReference type="AlphaFoldDB" id="A0A0V8JP68"/>
<dbReference type="InterPro" id="IPR011761">
    <property type="entry name" value="ATP-grasp"/>
</dbReference>
<dbReference type="Proteomes" id="UP000053681">
    <property type="component" value="Unassembled WGS sequence"/>
</dbReference>
<dbReference type="SUPFAM" id="SSF56059">
    <property type="entry name" value="Glutathione synthetase ATP-binding domain-like"/>
    <property type="match status" value="1"/>
</dbReference>
<reference evidence="3 4" key="1">
    <citation type="submission" date="2015-11" db="EMBL/GenBank/DDBJ databases">
        <title>Bacillus caseinolyticus sp nov.</title>
        <authorList>
            <person name="Dastager S.G."/>
            <person name="Mawlankar R."/>
        </authorList>
    </citation>
    <scope>NUCLEOTIDE SEQUENCE [LARGE SCALE GENOMIC DNA]</scope>
    <source>
        <strain evidence="3 4">SGD-V-76</strain>
    </source>
</reference>
<dbReference type="PROSITE" id="PS50975">
    <property type="entry name" value="ATP_GRASP"/>
    <property type="match status" value="1"/>
</dbReference>
<sequence length="385" mass="44971">MITVSYSKTDDTWYHQEAHSSYVWGSQNIELPVKLEPTEASVRLRTRGNKAGPIIGIVTSSAVLNSLNQKQHLYFKEIHRALQTTGGILVLFSPEQFYERYVYGVYFEEISGEWRQATLPLPDFIYNRFPNRYTEREKLKELMSQSEHLHIPFFNTSFFSKWETYELLSKNTVTQKHLPDTRLLLSIEDVRIMLKKHQKVYLKPIHGSKGRGIFTLTTLQDGSIHYESSRQKKIYSSLEHVPLPTRSYIVQETIETDTLQDMRYDLRILANRFKKRYIISGIGVRQSERQSVTTHTLNGGILRSIEELPFDIDTSFLTSLIDACGQQLHQHFQFVGEFSLDIGRTKTGDYYIFEINAKPMIFDEPHIRSIGIKHLIRLFYKLTNF</sequence>
<dbReference type="InterPro" id="IPR026838">
    <property type="entry name" value="YheC/D"/>
</dbReference>
<keyword evidence="1" id="KW-0547">Nucleotide-binding</keyword>
<accession>A0A0V8JP68</accession>
<dbReference type="GO" id="GO:0005524">
    <property type="term" value="F:ATP binding"/>
    <property type="evidence" value="ECO:0007669"/>
    <property type="project" value="UniProtKB-UniRule"/>
</dbReference>
<evidence type="ECO:0000313" key="4">
    <source>
        <dbReference type="Proteomes" id="UP000053681"/>
    </source>
</evidence>
<proteinExistence type="predicted"/>
<evidence type="ECO:0000313" key="3">
    <source>
        <dbReference type="EMBL" id="KSU88760.1"/>
    </source>
</evidence>
<keyword evidence="4" id="KW-1185">Reference proteome</keyword>
<evidence type="ECO:0000259" key="2">
    <source>
        <dbReference type="PROSITE" id="PS50975"/>
    </source>
</evidence>
<name>A0A0V8JP68_9BACI</name>
<protein>
    <recommendedName>
        <fullName evidence="2">ATP-grasp domain-containing protein</fullName>
    </recommendedName>
</protein>
<dbReference type="EMBL" id="LNQP01000016">
    <property type="protein sequence ID" value="KSU88760.1"/>
    <property type="molecule type" value="Genomic_DNA"/>
</dbReference>
<evidence type="ECO:0000256" key="1">
    <source>
        <dbReference type="PROSITE-ProRule" id="PRU00409"/>
    </source>
</evidence>
<feature type="domain" description="ATP-grasp" evidence="2">
    <location>
        <begin position="170"/>
        <end position="384"/>
    </location>
</feature>
<comment type="caution">
    <text evidence="3">The sequence shown here is derived from an EMBL/GenBank/DDBJ whole genome shotgun (WGS) entry which is preliminary data.</text>
</comment>
<organism evidence="3 4">
    <name type="scientific">Priestia veravalensis</name>
    <dbReference type="NCBI Taxonomy" id="1414648"/>
    <lineage>
        <taxon>Bacteria</taxon>
        <taxon>Bacillati</taxon>
        <taxon>Bacillota</taxon>
        <taxon>Bacilli</taxon>
        <taxon>Bacillales</taxon>
        <taxon>Bacillaceae</taxon>
        <taxon>Priestia</taxon>
    </lineage>
</organism>